<dbReference type="OrthoDB" id="3067581at2759"/>
<gene>
    <name evidence="1" type="ORF">MIND_01423900</name>
</gene>
<keyword evidence="2" id="KW-1185">Reference proteome</keyword>
<evidence type="ECO:0000313" key="2">
    <source>
        <dbReference type="Proteomes" id="UP000636479"/>
    </source>
</evidence>
<comment type="caution">
    <text evidence="1">The sequence shown here is derived from an EMBL/GenBank/DDBJ whole genome shotgun (WGS) entry which is preliminary data.</text>
</comment>
<reference evidence="1" key="1">
    <citation type="submission" date="2020-05" db="EMBL/GenBank/DDBJ databases">
        <title>Mycena genomes resolve the evolution of fungal bioluminescence.</title>
        <authorList>
            <person name="Tsai I.J."/>
        </authorList>
    </citation>
    <scope>NUCLEOTIDE SEQUENCE</scope>
    <source>
        <strain evidence="1">171206Taipei</strain>
    </source>
</reference>
<evidence type="ECO:0000313" key="1">
    <source>
        <dbReference type="EMBL" id="KAF7288782.1"/>
    </source>
</evidence>
<dbReference type="AlphaFoldDB" id="A0A8H6VNZ5"/>
<dbReference type="GeneID" id="59353139"/>
<dbReference type="EMBL" id="JACAZF010000019">
    <property type="protein sequence ID" value="KAF7288782.1"/>
    <property type="molecule type" value="Genomic_DNA"/>
</dbReference>
<dbReference type="GO" id="GO:0016787">
    <property type="term" value="F:hydrolase activity"/>
    <property type="evidence" value="ECO:0007669"/>
    <property type="project" value="UniProtKB-KW"/>
</dbReference>
<dbReference type="RefSeq" id="XP_037213004.1">
    <property type="nucleotide sequence ID" value="XM_037370623.1"/>
</dbReference>
<dbReference type="Proteomes" id="UP000636479">
    <property type="component" value="Unassembled WGS sequence"/>
</dbReference>
<accession>A0A8H6VNZ5</accession>
<keyword evidence="1" id="KW-0378">Hydrolase</keyword>
<sequence length="127" mass="13723">MLPLSLVLTQAAAQLPGPSWRKPSITTSLTDRISLAQGAISQAISQLDSTNFMFPDPAHSYPRSGTLYSQLAEFDQLTNQSRYAADLGGYYGSAQTVLDNMGMKNFSGFNVRRSLTSGRMTIILGLG</sequence>
<organism evidence="1 2">
    <name type="scientific">Mycena indigotica</name>
    <dbReference type="NCBI Taxonomy" id="2126181"/>
    <lineage>
        <taxon>Eukaryota</taxon>
        <taxon>Fungi</taxon>
        <taxon>Dikarya</taxon>
        <taxon>Basidiomycota</taxon>
        <taxon>Agaricomycotina</taxon>
        <taxon>Agaricomycetes</taxon>
        <taxon>Agaricomycetidae</taxon>
        <taxon>Agaricales</taxon>
        <taxon>Marasmiineae</taxon>
        <taxon>Mycenaceae</taxon>
        <taxon>Mycena</taxon>
    </lineage>
</organism>
<proteinExistence type="predicted"/>
<protein>
    <submittedName>
        <fullName evidence="1">Glycoside hydrolase family 76 protein</fullName>
    </submittedName>
</protein>
<name>A0A8H6VNZ5_9AGAR</name>